<feature type="binding site" evidence="12">
    <location>
        <position position="152"/>
    </location>
    <ligand>
        <name>Mg(2+)</name>
        <dbReference type="ChEBI" id="CHEBI:18420"/>
        <label>2</label>
    </ligand>
</feature>
<comment type="cofactor">
    <cofactor evidence="12">
        <name>Mn(2+)</name>
        <dbReference type="ChEBI" id="CHEBI:29035"/>
    </cofactor>
    <cofactor evidence="12">
        <name>Mg(2+)</name>
        <dbReference type="ChEBI" id="CHEBI:18420"/>
    </cofactor>
    <text evidence="12">Binds 2 metal ions per subunit. Manganese or magnesium.</text>
</comment>
<evidence type="ECO:0000256" key="3">
    <source>
        <dbReference type="ARBA" id="ARBA00005300"/>
    </source>
</evidence>
<feature type="domain" description="Ribonuclease H1 N-terminal" evidence="13">
    <location>
        <begin position="7"/>
        <end position="46"/>
    </location>
</feature>
<dbReference type="Gene3D" id="3.40.970.10">
    <property type="entry name" value="Ribonuclease H1, N-terminal domain"/>
    <property type="match status" value="1"/>
</dbReference>
<evidence type="ECO:0000256" key="1">
    <source>
        <dbReference type="ARBA" id="ARBA00001946"/>
    </source>
</evidence>
<name>A0A2T4MZC4_AERVE</name>
<keyword evidence="12" id="KW-0464">Manganese</keyword>
<protein>
    <recommendedName>
        <fullName evidence="5 11">Ribonuclease H</fullName>
        <ecNumber evidence="4 11">3.1.26.4</ecNumber>
    </recommendedName>
</protein>
<evidence type="ECO:0000313" key="15">
    <source>
        <dbReference type="Proteomes" id="UP000241986"/>
    </source>
</evidence>
<comment type="caution">
    <text evidence="14">The sequence shown here is derived from an EMBL/GenBank/DDBJ whole genome shotgun (WGS) entry which is preliminary data.</text>
</comment>
<dbReference type="InterPro" id="IPR012337">
    <property type="entry name" value="RNaseH-like_sf"/>
</dbReference>
<dbReference type="AlphaFoldDB" id="A0A2T4MZC4"/>
<evidence type="ECO:0000256" key="5">
    <source>
        <dbReference type="ARBA" id="ARBA00017721"/>
    </source>
</evidence>
<feature type="binding site" evidence="12">
    <location>
        <position position="127"/>
    </location>
    <ligand>
        <name>Mg(2+)</name>
        <dbReference type="ChEBI" id="CHEBI:18420"/>
        <label>2</label>
    </ligand>
</feature>
<dbReference type="Proteomes" id="UP000241986">
    <property type="component" value="Unassembled WGS sequence"/>
</dbReference>
<comment type="catalytic activity">
    <reaction evidence="11">
        <text>Endonucleolytic cleavage to 5'-phosphomonoester.</text>
        <dbReference type="EC" id="3.1.26.4"/>
    </reaction>
</comment>
<dbReference type="PIRSF" id="PIRSF037839">
    <property type="entry name" value="Ribonuclease_H"/>
    <property type="match status" value="1"/>
</dbReference>
<evidence type="ECO:0000313" key="14">
    <source>
        <dbReference type="EMBL" id="PTH79950.1"/>
    </source>
</evidence>
<evidence type="ECO:0000256" key="11">
    <source>
        <dbReference type="PIRNR" id="PIRNR037839"/>
    </source>
</evidence>
<evidence type="ECO:0000256" key="8">
    <source>
        <dbReference type="ARBA" id="ARBA00022759"/>
    </source>
</evidence>
<keyword evidence="11" id="KW-0963">Cytoplasm</keyword>
<comment type="function">
    <text evidence="2 11">Endonuclease that specifically degrades the RNA of RNA-DNA hybrids.</text>
</comment>
<dbReference type="InterPro" id="IPR017290">
    <property type="entry name" value="RNase_H_bac"/>
</dbReference>
<evidence type="ECO:0000259" key="13">
    <source>
        <dbReference type="Pfam" id="PF01693"/>
    </source>
</evidence>
<evidence type="ECO:0000256" key="6">
    <source>
        <dbReference type="ARBA" id="ARBA00022722"/>
    </source>
</evidence>
<dbReference type="InterPro" id="IPR036397">
    <property type="entry name" value="RNaseH_sf"/>
</dbReference>
<evidence type="ECO:0000256" key="4">
    <source>
        <dbReference type="ARBA" id="ARBA00012180"/>
    </source>
</evidence>
<keyword evidence="7 11" id="KW-0479">Metal-binding</keyword>
<dbReference type="Gene3D" id="3.30.420.10">
    <property type="entry name" value="Ribonuclease H-like superfamily/Ribonuclease H"/>
    <property type="match status" value="1"/>
</dbReference>
<keyword evidence="8 11" id="KW-0255">Endonuclease</keyword>
<dbReference type="InterPro" id="IPR011320">
    <property type="entry name" value="RNase_H1_N"/>
</dbReference>
<keyword evidence="9 11" id="KW-0378">Hydrolase</keyword>
<comment type="similarity">
    <text evidence="3 11">Belongs to the RNase H family.</text>
</comment>
<dbReference type="GO" id="GO:0005737">
    <property type="term" value="C:cytoplasm"/>
    <property type="evidence" value="ECO:0007669"/>
    <property type="project" value="UniProtKB-SubCell"/>
</dbReference>
<evidence type="ECO:0000256" key="9">
    <source>
        <dbReference type="ARBA" id="ARBA00022801"/>
    </source>
</evidence>
<evidence type="ECO:0000256" key="7">
    <source>
        <dbReference type="ARBA" id="ARBA00022723"/>
    </source>
</evidence>
<proteinExistence type="inferred from homology"/>
<comment type="subcellular location">
    <subcellularLocation>
        <location evidence="11">Cytoplasm</location>
    </subcellularLocation>
</comment>
<evidence type="ECO:0000256" key="10">
    <source>
        <dbReference type="ARBA" id="ARBA00022842"/>
    </source>
</evidence>
<dbReference type="SUPFAM" id="SSF55658">
    <property type="entry name" value="L9 N-domain-like"/>
    <property type="match status" value="1"/>
</dbReference>
<dbReference type="GO" id="GO:0004523">
    <property type="term" value="F:RNA-DNA hybrid ribonuclease activity"/>
    <property type="evidence" value="ECO:0007669"/>
    <property type="project" value="UniProtKB-UniRule"/>
</dbReference>
<organism evidence="14 15">
    <name type="scientific">Aeromonas veronii</name>
    <dbReference type="NCBI Taxonomy" id="654"/>
    <lineage>
        <taxon>Bacteria</taxon>
        <taxon>Pseudomonadati</taxon>
        <taxon>Pseudomonadota</taxon>
        <taxon>Gammaproteobacteria</taxon>
        <taxon>Aeromonadales</taxon>
        <taxon>Aeromonadaceae</taxon>
        <taxon>Aeromonas</taxon>
    </lineage>
</organism>
<feature type="binding site" evidence="12">
    <location>
        <position position="87"/>
    </location>
    <ligand>
        <name>Mg(2+)</name>
        <dbReference type="ChEBI" id="CHEBI:18420"/>
        <label>1</label>
    </ligand>
</feature>
<dbReference type="GO" id="GO:0003676">
    <property type="term" value="F:nucleic acid binding"/>
    <property type="evidence" value="ECO:0007669"/>
    <property type="project" value="UniProtKB-UniRule"/>
</dbReference>
<dbReference type="RefSeq" id="WP_107684119.1">
    <property type="nucleotide sequence ID" value="NZ_PZKL01000038.1"/>
</dbReference>
<dbReference type="EMBL" id="PZKL01000038">
    <property type="protein sequence ID" value="PTH79950.1"/>
    <property type="molecule type" value="Genomic_DNA"/>
</dbReference>
<evidence type="ECO:0000256" key="2">
    <source>
        <dbReference type="ARBA" id="ARBA00004065"/>
    </source>
</evidence>
<dbReference type="InterPro" id="IPR009027">
    <property type="entry name" value="Ribosomal_bL9/RNase_H1_N"/>
</dbReference>
<dbReference type="EC" id="3.1.26.4" evidence="4 11"/>
<sequence length="218" mass="23439">MSKSTHYVVWVGRVPGVYSSWAETELQTKGFSGAKFKGFPSLAAAELAFSGDLGVSIAGKPHIMPVGVGKAASHAGGRPGAPYLSVDAAYSSKTNLVEWRGVLVTQSGQKEVFRSSPYVGGSANVGEYLAIVDGIKWICEHMGDATLPIYSDSFNAQTWVARKAHNSNVPSCDAIRGMLDEANAFLQAGGYDKVKRRIPLRDWVTKLWGEIPADFGRK</sequence>
<keyword evidence="6 11" id="KW-0540">Nuclease</keyword>
<dbReference type="SUPFAM" id="SSF53098">
    <property type="entry name" value="Ribonuclease H-like"/>
    <property type="match status" value="1"/>
</dbReference>
<dbReference type="FunFam" id="3.40.970.10:FF:000002">
    <property type="entry name" value="Ribonuclease H"/>
    <property type="match status" value="1"/>
</dbReference>
<dbReference type="GO" id="GO:0046872">
    <property type="term" value="F:metal ion binding"/>
    <property type="evidence" value="ECO:0007669"/>
    <property type="project" value="UniProtKB-KW"/>
</dbReference>
<gene>
    <name evidence="14" type="ORF">DAA48_16945</name>
</gene>
<dbReference type="InterPro" id="IPR037056">
    <property type="entry name" value="RNase_H1_N_sf"/>
</dbReference>
<accession>A0A2T4MZC4</accession>
<keyword evidence="10 11" id="KW-0460">Magnesium</keyword>
<reference evidence="14 15" key="1">
    <citation type="submission" date="2018-03" db="EMBL/GenBank/DDBJ databases">
        <title>Aeromonas veronii whole genome sequencing and analysis.</title>
        <authorList>
            <person name="Xie H."/>
            <person name="Liu T."/>
            <person name="Wang K."/>
        </authorList>
    </citation>
    <scope>NUCLEOTIDE SEQUENCE [LARGE SCALE GENOMIC DNA]</scope>
    <source>
        <strain evidence="14 15">XH.VA.1</strain>
    </source>
</reference>
<dbReference type="Pfam" id="PF01693">
    <property type="entry name" value="Cauli_VI"/>
    <property type="match status" value="1"/>
</dbReference>
<feature type="binding site" evidence="12">
    <location>
        <position position="214"/>
    </location>
    <ligand>
        <name>Mg(2+)</name>
        <dbReference type="ChEBI" id="CHEBI:18420"/>
        <label>1</label>
    </ligand>
</feature>
<evidence type="ECO:0000256" key="12">
    <source>
        <dbReference type="PIRSR" id="PIRSR037839-1"/>
    </source>
</evidence>
<comment type="cofactor">
    <cofactor evidence="1">
        <name>Mg(2+)</name>
        <dbReference type="ChEBI" id="CHEBI:18420"/>
    </cofactor>
</comment>